<evidence type="ECO:0000313" key="1">
    <source>
        <dbReference type="EMBL" id="PLW55218.1"/>
    </source>
</evidence>
<comment type="caution">
    <text evidence="1">The sequence shown here is derived from an EMBL/GenBank/DDBJ whole genome shotgun (WGS) entry which is preliminary data.</text>
</comment>
<evidence type="ECO:0000313" key="2">
    <source>
        <dbReference type="Proteomes" id="UP000235388"/>
    </source>
</evidence>
<protein>
    <submittedName>
        <fullName evidence="1">Uncharacterized protein</fullName>
    </submittedName>
</protein>
<reference evidence="1 2" key="1">
    <citation type="submission" date="2017-11" db="EMBL/GenBank/DDBJ databases">
        <title>De novo assembly and phasing of dikaryotic genomes from two isolates of Puccinia coronata f. sp. avenae, the causal agent of oat crown rust.</title>
        <authorList>
            <person name="Miller M.E."/>
            <person name="Zhang Y."/>
            <person name="Omidvar V."/>
            <person name="Sperschneider J."/>
            <person name="Schwessinger B."/>
            <person name="Raley C."/>
            <person name="Palmer J.M."/>
            <person name="Garnica D."/>
            <person name="Upadhyaya N."/>
            <person name="Rathjen J."/>
            <person name="Taylor J.M."/>
            <person name="Park R.F."/>
            <person name="Dodds P.N."/>
            <person name="Hirsch C.D."/>
            <person name="Kianian S.F."/>
            <person name="Figueroa M."/>
        </authorList>
    </citation>
    <scope>NUCLEOTIDE SEQUENCE [LARGE SCALE GENOMIC DNA]</scope>
    <source>
        <strain evidence="1">12NC29</strain>
    </source>
</reference>
<organism evidence="1 2">
    <name type="scientific">Puccinia coronata f. sp. avenae</name>
    <dbReference type="NCBI Taxonomy" id="200324"/>
    <lineage>
        <taxon>Eukaryota</taxon>
        <taxon>Fungi</taxon>
        <taxon>Dikarya</taxon>
        <taxon>Basidiomycota</taxon>
        <taxon>Pucciniomycotina</taxon>
        <taxon>Pucciniomycetes</taxon>
        <taxon>Pucciniales</taxon>
        <taxon>Pucciniaceae</taxon>
        <taxon>Puccinia</taxon>
    </lineage>
</organism>
<gene>
    <name evidence="1" type="ORF">PCANC_03284</name>
</gene>
<dbReference type="AlphaFoldDB" id="A0A2N5VZ03"/>
<dbReference type="Proteomes" id="UP000235388">
    <property type="component" value="Unassembled WGS sequence"/>
</dbReference>
<keyword evidence="2" id="KW-1185">Reference proteome</keyword>
<name>A0A2N5VZ03_9BASI</name>
<dbReference type="EMBL" id="PGCJ01000035">
    <property type="protein sequence ID" value="PLW55218.1"/>
    <property type="molecule type" value="Genomic_DNA"/>
</dbReference>
<accession>A0A2N5VZ03</accession>
<sequence length="181" mass="20134">MASRRSGDGWIAKEKLLVGCIPAAGLRDLAYMIYASARTVYQFGTKSLLPLRHAQILTALEVEEQAELSSVDSGSTYELLLHTAISLQPKSTVDVPAVSPTTAANAIVDRDRYRHAKSELGLHLLMNSLPPTEEAEDVPCSLRPQGYYYSSEESEMLTFDIIPAHLYTPKPLPMMQRLRNW</sequence>
<proteinExistence type="predicted"/>